<gene>
    <name evidence="13" type="primary">atad3-b</name>
    <name evidence="13" type="ORF">TNCV_4230601</name>
</gene>
<dbReference type="Pfam" id="PF12037">
    <property type="entry name" value="ATAD3_N"/>
    <property type="match status" value="1"/>
</dbReference>
<keyword evidence="7 11" id="KW-0175">Coiled coil</keyword>
<keyword evidence="14" id="KW-1185">Reference proteome</keyword>
<dbReference type="GO" id="GO:0003677">
    <property type="term" value="F:DNA binding"/>
    <property type="evidence" value="ECO:0007669"/>
    <property type="project" value="InterPro"/>
</dbReference>
<dbReference type="SUPFAM" id="SSF52540">
    <property type="entry name" value="P-loop containing nucleoside triphosphate hydrolases"/>
    <property type="match status" value="1"/>
</dbReference>
<keyword evidence="4" id="KW-0547">Nucleotide-binding</keyword>
<evidence type="ECO:0000256" key="11">
    <source>
        <dbReference type="SAM" id="Coils"/>
    </source>
</evidence>
<sequence length="843" mass="96790">MRGRIIGKIEEGREITDVAREFDIAHSVFSRLWKSFKTTRMCSRRHGGGRVRSTTPAEDRYIVLSAKRNRRTTAQQVANQFLAASGKQVSRKTVARRLRGGGLYARRPVVCVPLTRQHRTARFQWCREHHNWTEQDWACLLFSDESRFGLSSDCRRQLIWRESGTAYRPENIQEKDRYPTCSIMVWAGIMINGRTRLHVVANGTMTGQRYIDEVLLPHVRLFRGAVDDKFVFMDDNATCHPTLAVQDCLDSEGIQRLVWPARSPDLNSIENVWDALGRQVTGRNYPPTNKNTLIRALTEEWDKLLQQLLDNVVQRNAKEYLELAKMQEVNFQLEKQTKMKEFEAHIENAKSEQIRVQQEERRKTIAEETKHNQMRAQYQDQLARKRYEDQLIQQQKANEENLRKQEESLAKQEAMRRATLEREMEIRNQTDMKRIEAEMRAKAKVDRENQDLYLEQIRLKAAESRVTVLESIKTAGSILGTGFNAFISDWGKVTTSVAGLTMLALGYYSVKRGTGVVARYVEAHLGKPSLVQETSRLTFAEALKHPIKTKQRLTSKPKDVLQGVILNPSLEERLSKITVATRNTKKNKGMYRNLLLYGPPGTGKTLFVKRLAQHCSMNYAIMSGGDVVAMGREGVTAINKVFDWANSSRRGLLLFVDEAEAFLRKRSSEAIGENVRAALNAFLYRTGDQSDRFMLVLASNTPEQLDWAMNDRMDEVVEFRLPGLAERERMIRLYFDKFVLHPATEGKRRFKVDQFDYGKVCSHIAELTEGLSGREIVKLASAWQFSAYASDDGVLTHDMIMVEVRNSIKQHEHKASWQTIEEAKKQILEASRPRAIPLDSTPS</sequence>
<comment type="caution">
    <text evidence="13">The sequence shown here is derived from an EMBL/GenBank/DDBJ whole genome shotgun (WGS) entry which is preliminary data.</text>
</comment>
<evidence type="ECO:0000256" key="9">
    <source>
        <dbReference type="ARBA" id="ARBA00023136"/>
    </source>
</evidence>
<proteinExistence type="predicted"/>
<evidence type="ECO:0000256" key="2">
    <source>
        <dbReference type="ARBA" id="ARBA00004273"/>
    </source>
</evidence>
<feature type="domain" description="AAA+ ATPase" evidence="12">
    <location>
        <begin position="590"/>
        <end position="723"/>
    </location>
</feature>
<protein>
    <submittedName>
        <fullName evidence="13">ATPase family AAA domain-containing protein 3-B</fullName>
    </submittedName>
</protein>
<dbReference type="FunFam" id="3.40.50.300:FF:000470">
    <property type="entry name" value="ATPase family, AAA domain containing 3A"/>
    <property type="match status" value="1"/>
</dbReference>
<evidence type="ECO:0000256" key="7">
    <source>
        <dbReference type="ARBA" id="ARBA00023054"/>
    </source>
</evidence>
<dbReference type="InterPro" id="IPR036397">
    <property type="entry name" value="RNaseH_sf"/>
</dbReference>
<keyword evidence="5" id="KW-0999">Mitochondrion inner membrane</keyword>
<name>A0A8X6SE84_TRICX</name>
<dbReference type="InterPro" id="IPR003959">
    <property type="entry name" value="ATPase_AAA_core"/>
</dbReference>
<evidence type="ECO:0000313" key="14">
    <source>
        <dbReference type="Proteomes" id="UP000887159"/>
    </source>
</evidence>
<dbReference type="GO" id="GO:0005524">
    <property type="term" value="F:ATP binding"/>
    <property type="evidence" value="ECO:0007669"/>
    <property type="project" value="UniProtKB-KW"/>
</dbReference>
<evidence type="ECO:0000256" key="8">
    <source>
        <dbReference type="ARBA" id="ARBA00023128"/>
    </source>
</evidence>
<accession>A0A8X6SE84</accession>
<dbReference type="PANTHER" id="PTHR23075">
    <property type="entry name" value="PUTATIVE ATP-ASE"/>
    <property type="match status" value="1"/>
</dbReference>
<dbReference type="InterPro" id="IPR002492">
    <property type="entry name" value="Transposase_Tc1-like"/>
</dbReference>
<evidence type="ECO:0000313" key="13">
    <source>
        <dbReference type="EMBL" id="GFY11591.1"/>
    </source>
</evidence>
<dbReference type="Pfam" id="PF01498">
    <property type="entry name" value="HTH_Tnp_Tc3_2"/>
    <property type="match status" value="1"/>
</dbReference>
<keyword evidence="8" id="KW-0496">Mitochondrion</keyword>
<comment type="subcellular location">
    <subcellularLocation>
        <location evidence="2">Mitochondrion inner membrane</location>
    </subcellularLocation>
    <subcellularLocation>
        <location evidence="3">Mitochondrion matrix</location>
        <location evidence="3">Mitochondrion nucleoid</location>
    </subcellularLocation>
    <subcellularLocation>
        <location evidence="1">Nucleus</location>
    </subcellularLocation>
</comment>
<dbReference type="InterPro" id="IPR009057">
    <property type="entry name" value="Homeodomain-like_sf"/>
</dbReference>
<evidence type="ECO:0000259" key="12">
    <source>
        <dbReference type="SMART" id="SM00382"/>
    </source>
</evidence>
<dbReference type="Pfam" id="PF13358">
    <property type="entry name" value="DDE_3"/>
    <property type="match status" value="1"/>
</dbReference>
<evidence type="ECO:0000256" key="4">
    <source>
        <dbReference type="ARBA" id="ARBA00022741"/>
    </source>
</evidence>
<dbReference type="InterPro" id="IPR021911">
    <property type="entry name" value="ATAD3_N"/>
</dbReference>
<evidence type="ECO:0000256" key="6">
    <source>
        <dbReference type="ARBA" id="ARBA00022840"/>
    </source>
</evidence>
<keyword evidence="10" id="KW-1135">Mitochondrion nucleoid</keyword>
<dbReference type="SMART" id="SM00382">
    <property type="entry name" value="AAA"/>
    <property type="match status" value="1"/>
</dbReference>
<dbReference type="Pfam" id="PF00004">
    <property type="entry name" value="AAA"/>
    <property type="match status" value="1"/>
</dbReference>
<dbReference type="SUPFAM" id="SSF46689">
    <property type="entry name" value="Homeodomain-like"/>
    <property type="match status" value="1"/>
</dbReference>
<dbReference type="Gene3D" id="3.40.50.300">
    <property type="entry name" value="P-loop containing nucleotide triphosphate hydrolases"/>
    <property type="match status" value="1"/>
</dbReference>
<dbReference type="Gene3D" id="3.30.420.10">
    <property type="entry name" value="Ribonuclease H-like superfamily/Ribonuclease H"/>
    <property type="match status" value="1"/>
</dbReference>
<dbReference type="PANTHER" id="PTHR23075:SF0">
    <property type="entry name" value="ATPASE FAMILY AAA DOMAIN-CONTAINING PROTEIN 3"/>
    <property type="match status" value="1"/>
</dbReference>
<evidence type="ECO:0000256" key="5">
    <source>
        <dbReference type="ARBA" id="ARBA00022792"/>
    </source>
</evidence>
<dbReference type="Proteomes" id="UP000887159">
    <property type="component" value="Unassembled WGS sequence"/>
</dbReference>
<dbReference type="GO" id="GO:0008270">
    <property type="term" value="F:zinc ion binding"/>
    <property type="evidence" value="ECO:0007669"/>
    <property type="project" value="TreeGrafter"/>
</dbReference>
<keyword evidence="6" id="KW-0067">ATP-binding</keyword>
<dbReference type="GO" id="GO:0015074">
    <property type="term" value="P:DNA integration"/>
    <property type="evidence" value="ECO:0007669"/>
    <property type="project" value="InterPro"/>
</dbReference>
<dbReference type="AlphaFoldDB" id="A0A8X6SE84"/>
<dbReference type="GO" id="GO:0005634">
    <property type="term" value="C:nucleus"/>
    <property type="evidence" value="ECO:0007669"/>
    <property type="project" value="UniProtKB-SubCell"/>
</dbReference>
<feature type="coiled-coil region" evidence="11">
    <location>
        <begin position="332"/>
        <end position="415"/>
    </location>
</feature>
<evidence type="ECO:0000256" key="3">
    <source>
        <dbReference type="ARBA" id="ARBA00004436"/>
    </source>
</evidence>
<dbReference type="GO" id="GO:0016887">
    <property type="term" value="F:ATP hydrolysis activity"/>
    <property type="evidence" value="ECO:0007669"/>
    <property type="project" value="InterPro"/>
</dbReference>
<dbReference type="GO" id="GO:0007005">
    <property type="term" value="P:mitochondrion organization"/>
    <property type="evidence" value="ECO:0007669"/>
    <property type="project" value="TreeGrafter"/>
</dbReference>
<dbReference type="EMBL" id="BMAU01021306">
    <property type="protein sequence ID" value="GFY11591.1"/>
    <property type="molecule type" value="Genomic_DNA"/>
</dbReference>
<organism evidence="13 14">
    <name type="scientific">Trichonephila clavipes</name>
    <name type="common">Golden silk orbweaver</name>
    <name type="synonym">Nephila clavipes</name>
    <dbReference type="NCBI Taxonomy" id="2585209"/>
    <lineage>
        <taxon>Eukaryota</taxon>
        <taxon>Metazoa</taxon>
        <taxon>Ecdysozoa</taxon>
        <taxon>Arthropoda</taxon>
        <taxon>Chelicerata</taxon>
        <taxon>Arachnida</taxon>
        <taxon>Araneae</taxon>
        <taxon>Araneomorphae</taxon>
        <taxon>Entelegynae</taxon>
        <taxon>Araneoidea</taxon>
        <taxon>Nephilidae</taxon>
        <taxon>Trichonephila</taxon>
    </lineage>
</organism>
<reference evidence="13" key="1">
    <citation type="submission" date="2020-08" db="EMBL/GenBank/DDBJ databases">
        <title>Multicomponent nature underlies the extraordinary mechanical properties of spider dragline silk.</title>
        <authorList>
            <person name="Kono N."/>
            <person name="Nakamura H."/>
            <person name="Mori M."/>
            <person name="Yoshida Y."/>
            <person name="Ohtoshi R."/>
            <person name="Malay A.D."/>
            <person name="Moran D.A.P."/>
            <person name="Tomita M."/>
            <person name="Numata K."/>
            <person name="Arakawa K."/>
        </authorList>
    </citation>
    <scope>NUCLEOTIDE SEQUENCE</scope>
</reference>
<dbReference type="InterPro" id="IPR027417">
    <property type="entry name" value="P-loop_NTPase"/>
</dbReference>
<dbReference type="GO" id="GO:0042645">
    <property type="term" value="C:mitochondrial nucleoid"/>
    <property type="evidence" value="ECO:0007669"/>
    <property type="project" value="UniProtKB-SubCell"/>
</dbReference>
<evidence type="ECO:0000256" key="10">
    <source>
        <dbReference type="ARBA" id="ARBA00023271"/>
    </source>
</evidence>
<dbReference type="GO" id="GO:0006313">
    <property type="term" value="P:DNA transposition"/>
    <property type="evidence" value="ECO:0007669"/>
    <property type="project" value="InterPro"/>
</dbReference>
<keyword evidence="9" id="KW-0472">Membrane</keyword>
<dbReference type="InterPro" id="IPR003593">
    <property type="entry name" value="AAA+_ATPase"/>
</dbReference>
<dbReference type="InterPro" id="IPR038717">
    <property type="entry name" value="Tc1-like_DDE_dom"/>
</dbReference>
<dbReference type="GO" id="GO:0005743">
    <property type="term" value="C:mitochondrial inner membrane"/>
    <property type="evidence" value="ECO:0007669"/>
    <property type="project" value="UniProtKB-SubCell"/>
</dbReference>
<evidence type="ECO:0000256" key="1">
    <source>
        <dbReference type="ARBA" id="ARBA00004123"/>
    </source>
</evidence>